<organism evidence="6 7">
    <name type="scientific">Halobacillus salinarum</name>
    <dbReference type="NCBI Taxonomy" id="2932257"/>
    <lineage>
        <taxon>Bacteria</taxon>
        <taxon>Bacillati</taxon>
        <taxon>Bacillota</taxon>
        <taxon>Bacilli</taxon>
        <taxon>Bacillales</taxon>
        <taxon>Bacillaceae</taxon>
        <taxon>Halobacillus</taxon>
    </lineage>
</organism>
<feature type="domain" description="HTH iclR-type" evidence="4">
    <location>
        <begin position="4"/>
        <end position="66"/>
    </location>
</feature>
<dbReference type="InterPro" id="IPR029016">
    <property type="entry name" value="GAF-like_dom_sf"/>
</dbReference>
<feature type="domain" description="IclR-ED" evidence="5">
    <location>
        <begin position="67"/>
        <end position="250"/>
    </location>
</feature>
<dbReference type="SMART" id="SM00346">
    <property type="entry name" value="HTH_ICLR"/>
    <property type="match status" value="1"/>
</dbReference>
<dbReference type="PANTHER" id="PTHR30136">
    <property type="entry name" value="HELIX-TURN-HELIX TRANSCRIPTIONAL REGULATOR, ICLR FAMILY"/>
    <property type="match status" value="1"/>
</dbReference>
<dbReference type="Gene3D" id="3.30.450.40">
    <property type="match status" value="1"/>
</dbReference>
<keyword evidence="7" id="KW-1185">Reference proteome</keyword>
<keyword evidence="2" id="KW-0238">DNA-binding</keyword>
<proteinExistence type="predicted"/>
<dbReference type="SUPFAM" id="SSF46785">
    <property type="entry name" value="Winged helix' DNA-binding domain"/>
    <property type="match status" value="1"/>
</dbReference>
<dbReference type="Pfam" id="PF09339">
    <property type="entry name" value="HTH_IclR"/>
    <property type="match status" value="1"/>
</dbReference>
<dbReference type="RefSeq" id="WP_244709626.1">
    <property type="nucleotide sequence ID" value="NZ_CP095073.1"/>
</dbReference>
<dbReference type="PANTHER" id="PTHR30136:SF7">
    <property type="entry name" value="HTH-TYPE TRANSCRIPTIONAL REGULATOR KDGR-RELATED"/>
    <property type="match status" value="1"/>
</dbReference>
<dbReference type="InterPro" id="IPR014757">
    <property type="entry name" value="Tscrpt_reg_IclR_C"/>
</dbReference>
<keyword evidence="1" id="KW-0805">Transcription regulation</keyword>
<sequence length="255" mass="29161">MPIIQSVERALKILDLFNEFEPELKITEISNRMHLNKSTVHSLLKTLQEHGYIEKVSENGKYRLGMKLFERGNFVIYNLDIRSVARKDLLELSRKTGHTLHLVILEGKEGVYIDKVEGTSGNVQYSRIGRRAPVHSSGVGKTLVAFRKQEEIDAILDGYHFEKRTANTLTNKPDFLKELERIRERGYAIDREENEPGISCLAFPIYNHTGEVTAAFSLSMPTPQLNDKQLEQLVPMMRQTAERISKQMGYRQGAS</sequence>
<dbReference type="PROSITE" id="PS51078">
    <property type="entry name" value="ICLR_ED"/>
    <property type="match status" value="1"/>
</dbReference>
<reference evidence="6 7" key="1">
    <citation type="submission" date="2022-04" db="EMBL/GenBank/DDBJ databases">
        <title>Halobacillus sp. isolated from saltern.</title>
        <authorList>
            <person name="Won M."/>
            <person name="Lee C.-M."/>
            <person name="Woen H.-Y."/>
            <person name="Kwon S.-W."/>
        </authorList>
    </citation>
    <scope>NUCLEOTIDE SEQUENCE [LARGE SCALE GENOMIC DNA]</scope>
    <source>
        <strain evidence="6 7">SSBR10-3</strain>
    </source>
</reference>
<evidence type="ECO:0000256" key="2">
    <source>
        <dbReference type="ARBA" id="ARBA00023125"/>
    </source>
</evidence>
<dbReference type="InterPro" id="IPR005471">
    <property type="entry name" value="Tscrpt_reg_IclR_N"/>
</dbReference>
<evidence type="ECO:0000259" key="4">
    <source>
        <dbReference type="PROSITE" id="PS51077"/>
    </source>
</evidence>
<protein>
    <submittedName>
        <fullName evidence="6">IclR family transcriptional regulator</fullName>
    </submittedName>
</protein>
<dbReference type="Proteomes" id="UP000831787">
    <property type="component" value="Chromosome"/>
</dbReference>
<dbReference type="Pfam" id="PF01614">
    <property type="entry name" value="IclR_C"/>
    <property type="match status" value="1"/>
</dbReference>
<accession>A0ABY4EHV6</accession>
<evidence type="ECO:0000259" key="5">
    <source>
        <dbReference type="PROSITE" id="PS51078"/>
    </source>
</evidence>
<dbReference type="Gene3D" id="1.10.10.10">
    <property type="entry name" value="Winged helix-like DNA-binding domain superfamily/Winged helix DNA-binding domain"/>
    <property type="match status" value="1"/>
</dbReference>
<evidence type="ECO:0000256" key="3">
    <source>
        <dbReference type="ARBA" id="ARBA00023163"/>
    </source>
</evidence>
<dbReference type="InterPro" id="IPR036390">
    <property type="entry name" value="WH_DNA-bd_sf"/>
</dbReference>
<gene>
    <name evidence="6" type="ORF">MUN89_19410</name>
</gene>
<dbReference type="PROSITE" id="PS51077">
    <property type="entry name" value="HTH_ICLR"/>
    <property type="match status" value="1"/>
</dbReference>
<evidence type="ECO:0000313" key="6">
    <source>
        <dbReference type="EMBL" id="UOQ44010.1"/>
    </source>
</evidence>
<dbReference type="SUPFAM" id="SSF55781">
    <property type="entry name" value="GAF domain-like"/>
    <property type="match status" value="1"/>
</dbReference>
<dbReference type="InterPro" id="IPR050707">
    <property type="entry name" value="HTH_MetabolicPath_Reg"/>
</dbReference>
<name>A0ABY4EHV6_9BACI</name>
<dbReference type="EMBL" id="CP095073">
    <property type="protein sequence ID" value="UOQ44010.1"/>
    <property type="molecule type" value="Genomic_DNA"/>
</dbReference>
<evidence type="ECO:0000256" key="1">
    <source>
        <dbReference type="ARBA" id="ARBA00023015"/>
    </source>
</evidence>
<dbReference type="InterPro" id="IPR036388">
    <property type="entry name" value="WH-like_DNA-bd_sf"/>
</dbReference>
<keyword evidence="3" id="KW-0804">Transcription</keyword>
<evidence type="ECO:0000313" key="7">
    <source>
        <dbReference type="Proteomes" id="UP000831787"/>
    </source>
</evidence>